<feature type="region of interest" description="Disordered" evidence="1">
    <location>
        <begin position="1"/>
        <end position="63"/>
    </location>
</feature>
<sequence>MDQEGQFGLFSEFGSGEVNDNNDNSKGTMEMASLQGAMASNPLHETKKKKEQTREKTKGRAKGKALSLLAVATKKQDDNKIAVLGGGGIGDGVGGVGGEVGVGEVEVVEEAGGKK</sequence>
<comment type="caution">
    <text evidence="2">The sequence shown here is derived from an EMBL/GenBank/DDBJ whole genome shotgun (WGS) entry which is preliminary data.</text>
</comment>
<gene>
    <name evidence="2" type="ORF">TrLO_g5938</name>
</gene>
<protein>
    <submittedName>
        <fullName evidence="2">Uncharacterized protein</fullName>
    </submittedName>
</protein>
<feature type="compositionally biased region" description="Polar residues" evidence="1">
    <location>
        <begin position="18"/>
        <end position="27"/>
    </location>
</feature>
<name>A0A9W6ZSM8_9STRA</name>
<dbReference type="EMBL" id="BRXW01000465">
    <property type="protein sequence ID" value="GMH57341.1"/>
    <property type="molecule type" value="Genomic_DNA"/>
</dbReference>
<dbReference type="AlphaFoldDB" id="A0A9W6ZSM8"/>
<evidence type="ECO:0000313" key="3">
    <source>
        <dbReference type="Proteomes" id="UP001165122"/>
    </source>
</evidence>
<organism evidence="2 3">
    <name type="scientific">Triparma laevis f. longispina</name>
    <dbReference type="NCBI Taxonomy" id="1714387"/>
    <lineage>
        <taxon>Eukaryota</taxon>
        <taxon>Sar</taxon>
        <taxon>Stramenopiles</taxon>
        <taxon>Ochrophyta</taxon>
        <taxon>Bolidophyceae</taxon>
        <taxon>Parmales</taxon>
        <taxon>Triparmaceae</taxon>
        <taxon>Triparma</taxon>
    </lineage>
</organism>
<accession>A0A9W6ZSM8</accession>
<proteinExistence type="predicted"/>
<evidence type="ECO:0000313" key="2">
    <source>
        <dbReference type="EMBL" id="GMH57341.1"/>
    </source>
</evidence>
<keyword evidence="3" id="KW-1185">Reference proteome</keyword>
<reference evidence="3" key="1">
    <citation type="journal article" date="2023" name="Commun. Biol.">
        <title>Genome analysis of Parmales, the sister group of diatoms, reveals the evolutionary specialization of diatoms from phago-mixotrophs to photoautotrophs.</title>
        <authorList>
            <person name="Ban H."/>
            <person name="Sato S."/>
            <person name="Yoshikawa S."/>
            <person name="Yamada K."/>
            <person name="Nakamura Y."/>
            <person name="Ichinomiya M."/>
            <person name="Sato N."/>
            <person name="Blanc-Mathieu R."/>
            <person name="Endo H."/>
            <person name="Kuwata A."/>
            <person name="Ogata H."/>
        </authorList>
    </citation>
    <scope>NUCLEOTIDE SEQUENCE [LARGE SCALE GENOMIC DNA]</scope>
    <source>
        <strain evidence="3">NIES 3700</strain>
    </source>
</reference>
<dbReference type="Proteomes" id="UP001165122">
    <property type="component" value="Unassembled WGS sequence"/>
</dbReference>
<evidence type="ECO:0000256" key="1">
    <source>
        <dbReference type="SAM" id="MobiDB-lite"/>
    </source>
</evidence>